<feature type="domain" description="Amidohydrolase-related" evidence="9">
    <location>
        <begin position="6"/>
        <end position="319"/>
    </location>
</feature>
<evidence type="ECO:0000256" key="2">
    <source>
        <dbReference type="ARBA" id="ARBA00022723"/>
    </source>
</evidence>
<dbReference type="Pfam" id="PF04909">
    <property type="entry name" value="Amidohydro_2"/>
    <property type="match status" value="1"/>
</dbReference>
<dbReference type="InterPro" id="IPR032465">
    <property type="entry name" value="ACMSD"/>
</dbReference>
<keyword evidence="5 8" id="KW-0456">Lyase</keyword>
<dbReference type="PANTHER" id="PTHR21240:SF29">
    <property type="entry name" value="AMIDOHYDROLASE-RELATED DOMAIN-CONTAINING PROTEIN"/>
    <property type="match status" value="1"/>
</dbReference>
<dbReference type="GO" id="GO:0047596">
    <property type="term" value="F:6-methylsalicylate decarboxylase activity"/>
    <property type="evidence" value="ECO:0007669"/>
    <property type="project" value="UniProtKB-EC"/>
</dbReference>
<dbReference type="AlphaFoldDB" id="A0A8H4ILY5"/>
<dbReference type="EMBL" id="WWBZ02000053">
    <property type="protein sequence ID" value="KAF4303651.1"/>
    <property type="molecule type" value="Genomic_DNA"/>
</dbReference>
<evidence type="ECO:0000313" key="10">
    <source>
        <dbReference type="EMBL" id="KAF4303651.1"/>
    </source>
</evidence>
<evidence type="ECO:0000259" key="9">
    <source>
        <dbReference type="Pfam" id="PF04909"/>
    </source>
</evidence>
<sequence length="331" mass="36601">MAAKRVDVHHHFVPPFYAQALQDRGGDPSRWKTPEWTLEKDMQFNKQEGIAFTFQSMTAPGTSVLPLNEQVDFCRKVNNYAAAIRDAHPTRYGFFASIPSLLDPAAAHRELLHALDTLHADGITLYTRYGAANHYLGHPDFRATWALLDARRAVVFVHPTHPADTAPVNPRLPQPMIDYPHETTRAAVDLLVSGTLRAHPGVKVILPHAGGTLPYLALRPAALLPFVEGADADSDNGKATELFLEDARRFYFDIALSAGHLTLDLLKGFARPGHVLFGSDFPYAPASAIRHMDALLDQYGGKDLEFVQEIERAAALDLFPRLKGTLKRSSL</sequence>
<evidence type="ECO:0000256" key="4">
    <source>
        <dbReference type="ARBA" id="ARBA00022833"/>
    </source>
</evidence>
<dbReference type="InterPro" id="IPR032466">
    <property type="entry name" value="Metal_Hydrolase"/>
</dbReference>
<proteinExistence type="inferred from homology"/>
<evidence type="ECO:0000313" key="11">
    <source>
        <dbReference type="Proteomes" id="UP000572817"/>
    </source>
</evidence>
<dbReference type="Gene3D" id="3.20.20.140">
    <property type="entry name" value="Metal-dependent hydrolases"/>
    <property type="match status" value="1"/>
</dbReference>
<dbReference type="InterPro" id="IPR006680">
    <property type="entry name" value="Amidohydro-rel"/>
</dbReference>
<name>A0A8H4ILY5_9PEZI</name>
<keyword evidence="2" id="KW-0479">Metal-binding</keyword>
<dbReference type="Proteomes" id="UP000572817">
    <property type="component" value="Unassembled WGS sequence"/>
</dbReference>
<dbReference type="GO" id="GO:0016787">
    <property type="term" value="F:hydrolase activity"/>
    <property type="evidence" value="ECO:0007669"/>
    <property type="project" value="UniProtKB-KW"/>
</dbReference>
<reference evidence="10" key="1">
    <citation type="submission" date="2020-04" db="EMBL/GenBank/DDBJ databases">
        <title>Genome Assembly and Annotation of Botryosphaeria dothidea sdau 11-99, a Latent Pathogen of Apple Fruit Ring Rot in China.</title>
        <authorList>
            <person name="Yu C."/>
            <person name="Diao Y."/>
            <person name="Lu Q."/>
            <person name="Zhao J."/>
            <person name="Cui S."/>
            <person name="Peng C."/>
            <person name="He B."/>
            <person name="Liu H."/>
        </authorList>
    </citation>
    <scope>NUCLEOTIDE SEQUENCE [LARGE SCALE GENOMIC DNA]</scope>
    <source>
        <strain evidence="10">Sdau11-99</strain>
    </source>
</reference>
<dbReference type="GO" id="GO:0046872">
    <property type="term" value="F:metal ion binding"/>
    <property type="evidence" value="ECO:0007669"/>
    <property type="project" value="UniProtKB-KW"/>
</dbReference>
<keyword evidence="4" id="KW-0862">Zinc</keyword>
<comment type="caution">
    <text evidence="10">The sequence shown here is derived from an EMBL/GenBank/DDBJ whole genome shotgun (WGS) entry which is preliminary data.</text>
</comment>
<evidence type="ECO:0000256" key="7">
    <source>
        <dbReference type="ARBA" id="ARBA00038889"/>
    </source>
</evidence>
<evidence type="ECO:0000256" key="1">
    <source>
        <dbReference type="ARBA" id="ARBA00005871"/>
    </source>
</evidence>
<protein>
    <recommendedName>
        <fullName evidence="7">6-methylsalicylate decarboxylase</fullName>
        <ecNumber evidence="7">4.1.1.52</ecNumber>
    </recommendedName>
</protein>
<keyword evidence="3 8" id="KW-0210">Decarboxylase</keyword>
<dbReference type="OrthoDB" id="2832284at2759"/>
<dbReference type="EC" id="4.1.1.52" evidence="7"/>
<accession>A0A8H4ILY5</accession>
<organism evidence="10 11">
    <name type="scientific">Botryosphaeria dothidea</name>
    <dbReference type="NCBI Taxonomy" id="55169"/>
    <lineage>
        <taxon>Eukaryota</taxon>
        <taxon>Fungi</taxon>
        <taxon>Dikarya</taxon>
        <taxon>Ascomycota</taxon>
        <taxon>Pezizomycotina</taxon>
        <taxon>Dothideomycetes</taxon>
        <taxon>Dothideomycetes incertae sedis</taxon>
        <taxon>Botryosphaeriales</taxon>
        <taxon>Botryosphaeriaceae</taxon>
        <taxon>Botryosphaeria</taxon>
    </lineage>
</organism>
<evidence type="ECO:0000256" key="6">
    <source>
        <dbReference type="ARBA" id="ARBA00036832"/>
    </source>
</evidence>
<keyword evidence="11" id="KW-1185">Reference proteome</keyword>
<evidence type="ECO:0000256" key="3">
    <source>
        <dbReference type="ARBA" id="ARBA00022793"/>
    </source>
</evidence>
<comment type="similarity">
    <text evidence="1">Belongs to the metallo-dependent hydrolases superfamily. ACMSD family.</text>
</comment>
<dbReference type="PANTHER" id="PTHR21240">
    <property type="entry name" value="2-AMINO-3-CARBOXYLMUCONATE-6-SEMIALDEHYDE DECARBOXYLASE"/>
    <property type="match status" value="1"/>
</dbReference>
<comment type="catalytic activity">
    <reaction evidence="6">
        <text>6-methylsalicylate + H(+) = 3-methylphenol + CO2</text>
        <dbReference type="Rhea" id="RHEA:23112"/>
        <dbReference type="ChEBI" id="CHEBI:15378"/>
        <dbReference type="ChEBI" id="CHEBI:16526"/>
        <dbReference type="ChEBI" id="CHEBI:17231"/>
        <dbReference type="ChEBI" id="CHEBI:36658"/>
        <dbReference type="EC" id="4.1.1.52"/>
    </reaction>
    <physiologicalReaction direction="left-to-right" evidence="6">
        <dbReference type="Rhea" id="RHEA:23113"/>
    </physiologicalReaction>
</comment>
<dbReference type="GO" id="GO:0019748">
    <property type="term" value="P:secondary metabolic process"/>
    <property type="evidence" value="ECO:0007669"/>
    <property type="project" value="TreeGrafter"/>
</dbReference>
<gene>
    <name evidence="10" type="ORF">GTA08_BOTSDO14232</name>
</gene>
<evidence type="ECO:0000256" key="8">
    <source>
        <dbReference type="RuleBase" id="RU366045"/>
    </source>
</evidence>
<dbReference type="SUPFAM" id="SSF51556">
    <property type="entry name" value="Metallo-dependent hydrolases"/>
    <property type="match status" value="1"/>
</dbReference>
<evidence type="ECO:0000256" key="5">
    <source>
        <dbReference type="ARBA" id="ARBA00023239"/>
    </source>
</evidence>
<dbReference type="GO" id="GO:0005829">
    <property type="term" value="C:cytosol"/>
    <property type="evidence" value="ECO:0007669"/>
    <property type="project" value="TreeGrafter"/>
</dbReference>